<sequence length="69" mass="7031">MFLLVLIGTASISNEAPAAKPDKPEETLAQLGIAPGSGEQSRSEEEQPAAEPASQPIAITPPPAPVLAE</sequence>
<organism evidence="2 3">
    <name type="scientific">Tardibacter chloracetimidivorans</name>
    <dbReference type="NCBI Taxonomy" id="1921510"/>
    <lineage>
        <taxon>Bacteria</taxon>
        <taxon>Pseudomonadati</taxon>
        <taxon>Pseudomonadota</taxon>
        <taxon>Alphaproteobacteria</taxon>
        <taxon>Sphingomonadales</taxon>
        <taxon>Sphingomonadaceae</taxon>
        <taxon>Tardibacter</taxon>
    </lineage>
</organism>
<proteinExistence type="predicted"/>
<keyword evidence="3" id="KW-1185">Reference proteome</keyword>
<protein>
    <submittedName>
        <fullName evidence="2">Uncharacterized protein</fullName>
    </submittedName>
</protein>
<accession>A0A1L3ZUI5</accession>
<feature type="region of interest" description="Disordered" evidence="1">
    <location>
        <begin position="15"/>
        <end position="69"/>
    </location>
</feature>
<feature type="compositionally biased region" description="Pro residues" evidence="1">
    <location>
        <begin position="59"/>
        <end position="69"/>
    </location>
</feature>
<name>A0A1L3ZUI5_9SPHN</name>
<reference evidence="3" key="1">
    <citation type="submission" date="2016-11" db="EMBL/GenBank/DDBJ databases">
        <title>Complete Genome Sequence of alachlor-degrading Sphingomonas sp. strain JJ-A5.</title>
        <authorList>
            <person name="Lee H."/>
            <person name="Ka J.-O."/>
        </authorList>
    </citation>
    <scope>NUCLEOTIDE SEQUENCE [LARGE SCALE GENOMIC DNA]</scope>
    <source>
        <strain evidence="3">JJ-A5</strain>
    </source>
</reference>
<dbReference type="Proteomes" id="UP000182063">
    <property type="component" value="Chromosome"/>
</dbReference>
<dbReference type="STRING" id="1921510.BSL82_08250"/>
<gene>
    <name evidence="2" type="ORF">BSL82_08250</name>
</gene>
<evidence type="ECO:0000313" key="3">
    <source>
        <dbReference type="Proteomes" id="UP000182063"/>
    </source>
</evidence>
<dbReference type="AlphaFoldDB" id="A0A1L3ZUI5"/>
<dbReference type="KEGG" id="sphj:BSL82_08250"/>
<evidence type="ECO:0000313" key="2">
    <source>
        <dbReference type="EMBL" id="API59304.1"/>
    </source>
</evidence>
<evidence type="ECO:0000256" key="1">
    <source>
        <dbReference type="SAM" id="MobiDB-lite"/>
    </source>
</evidence>
<dbReference type="EMBL" id="CP018221">
    <property type="protein sequence ID" value="API59304.1"/>
    <property type="molecule type" value="Genomic_DNA"/>
</dbReference>